<reference evidence="2" key="1">
    <citation type="submission" date="2021-11" db="EMBL/GenBank/DDBJ databases">
        <title>Description of novel Flavobacterium species.</title>
        <authorList>
            <person name="Saticioglu I.B."/>
            <person name="Ay H."/>
            <person name="Altun S."/>
            <person name="Duman M."/>
        </authorList>
    </citation>
    <scope>NUCLEOTIDE SEQUENCE</scope>
    <source>
        <strain evidence="2">F-65</strain>
    </source>
</reference>
<evidence type="ECO:0000313" key="3">
    <source>
        <dbReference type="Proteomes" id="UP001430919"/>
    </source>
</evidence>
<evidence type="ECO:0000313" key="2">
    <source>
        <dbReference type="EMBL" id="MCC9070456.1"/>
    </source>
</evidence>
<gene>
    <name evidence="2" type="ORF">LNQ49_02425</name>
</gene>
<name>A0ABS8MNX5_9FLAO</name>
<accession>A0ABS8MNX5</accession>
<feature type="region of interest" description="Disordered" evidence="1">
    <location>
        <begin position="48"/>
        <end position="81"/>
    </location>
</feature>
<comment type="caution">
    <text evidence="2">The sequence shown here is derived from an EMBL/GenBank/DDBJ whole genome shotgun (WGS) entry which is preliminary data.</text>
</comment>
<feature type="compositionally biased region" description="Polar residues" evidence="1">
    <location>
        <begin position="48"/>
        <end position="66"/>
    </location>
</feature>
<sequence>MFLLYIIGEKNQKEASVVISRSFNLLFAVIFPFLKKKEKGFALLSGLGEQNRNSQTPESPLKTGTAQTPPQKNPTKPKKGGLVKLVLSDG</sequence>
<dbReference type="RefSeq" id="WP_229987190.1">
    <property type="nucleotide sequence ID" value="NZ_JAJJMO010000001.1"/>
</dbReference>
<dbReference type="Proteomes" id="UP001430919">
    <property type="component" value="Unassembled WGS sequence"/>
</dbReference>
<proteinExistence type="predicted"/>
<protein>
    <submittedName>
        <fullName evidence="2">Uncharacterized protein</fullName>
    </submittedName>
</protein>
<keyword evidence="3" id="KW-1185">Reference proteome</keyword>
<dbReference type="EMBL" id="JAJJMO010000001">
    <property type="protein sequence ID" value="MCC9070456.1"/>
    <property type="molecule type" value="Genomic_DNA"/>
</dbReference>
<evidence type="ECO:0000256" key="1">
    <source>
        <dbReference type="SAM" id="MobiDB-lite"/>
    </source>
</evidence>
<organism evidence="2 3">
    <name type="scientific">Flavobacterium pisciphilum</name>
    <dbReference type="NCBI Taxonomy" id="2893755"/>
    <lineage>
        <taxon>Bacteria</taxon>
        <taxon>Pseudomonadati</taxon>
        <taxon>Bacteroidota</taxon>
        <taxon>Flavobacteriia</taxon>
        <taxon>Flavobacteriales</taxon>
        <taxon>Flavobacteriaceae</taxon>
        <taxon>Flavobacterium</taxon>
    </lineage>
</organism>